<protein>
    <submittedName>
        <fullName evidence="3">Uncharacterized protein</fullName>
    </submittedName>
</protein>
<proteinExistence type="predicted"/>
<name>A0A4V1XA73_9PEZI</name>
<comment type="caution">
    <text evidence="3">The sequence shown here is derived from an EMBL/GenBank/DDBJ whole genome shotgun (WGS) entry which is preliminary data.</text>
</comment>
<keyword evidence="4" id="KW-1185">Reference proteome</keyword>
<accession>A0A4V1XA73</accession>
<feature type="compositionally biased region" description="Pro residues" evidence="2">
    <location>
        <begin position="11"/>
        <end position="22"/>
    </location>
</feature>
<evidence type="ECO:0000256" key="2">
    <source>
        <dbReference type="SAM" id="MobiDB-lite"/>
    </source>
</evidence>
<feature type="coiled-coil region" evidence="1">
    <location>
        <begin position="290"/>
        <end position="317"/>
    </location>
</feature>
<dbReference type="EMBL" id="QJNU01000346">
    <property type="protein sequence ID" value="RYP01749.1"/>
    <property type="molecule type" value="Genomic_DNA"/>
</dbReference>
<evidence type="ECO:0000256" key="1">
    <source>
        <dbReference type="SAM" id="Coils"/>
    </source>
</evidence>
<dbReference type="AlphaFoldDB" id="A0A4V1XA73"/>
<dbReference type="Proteomes" id="UP000293360">
    <property type="component" value="Unassembled WGS sequence"/>
</dbReference>
<dbReference type="OrthoDB" id="47007at2759"/>
<evidence type="ECO:0000313" key="4">
    <source>
        <dbReference type="Proteomes" id="UP000293360"/>
    </source>
</evidence>
<sequence>MSSTASDSDPDPAPTTIPPPTLIPTANSDIDVTAQPAVVVWRGSDGEDQSLPQLNLDLHYNARSNKAFFKLRIAVALKAHPRPRKTNLFLFIHPERIRTVALNESPCSAEAKTLGPDAFCLRFDLKKAPALVVPRDSLAPRNQTSGSMLDSLRALAQQTTFAVYSSIPRRTLPRRRLLSLCEAASSDGLRSIAAHSNITSLYAGNGGKVIETDTRGISATAVGYEHDTALGLPAENPPAYNELPAGSQRLEPRPPKKRRRSSPQPSIGVDRKYIEDICAHIIDSKLSDLRRDVTKQLQELETRVIEYVDENLSVQRKDVTGDIGDKIEDEYYGLKLDLQNYVDILWPERDLVFDLLVSHALFESTLGYSYEEAVVLGVHGMSETIALEGVWAPQPYRDTGIAGAATYFDTPAPHGRVLIQDPFLPEDLNYILGHLVVRRESSEPSPVCYIHKPDIELAHRFQVPTQATFYL</sequence>
<gene>
    <name evidence="3" type="ORF">DL764_006093</name>
</gene>
<dbReference type="STRING" id="155417.A0A4V1XA73"/>
<feature type="region of interest" description="Disordered" evidence="2">
    <location>
        <begin position="229"/>
        <end position="267"/>
    </location>
</feature>
<evidence type="ECO:0000313" key="3">
    <source>
        <dbReference type="EMBL" id="RYP01749.1"/>
    </source>
</evidence>
<feature type="region of interest" description="Disordered" evidence="2">
    <location>
        <begin position="1"/>
        <end position="28"/>
    </location>
</feature>
<organism evidence="3 4">
    <name type="scientific">Monosporascus ibericus</name>
    <dbReference type="NCBI Taxonomy" id="155417"/>
    <lineage>
        <taxon>Eukaryota</taxon>
        <taxon>Fungi</taxon>
        <taxon>Dikarya</taxon>
        <taxon>Ascomycota</taxon>
        <taxon>Pezizomycotina</taxon>
        <taxon>Sordariomycetes</taxon>
        <taxon>Xylariomycetidae</taxon>
        <taxon>Xylariales</taxon>
        <taxon>Xylariales incertae sedis</taxon>
        <taxon>Monosporascus</taxon>
    </lineage>
</organism>
<keyword evidence="1" id="KW-0175">Coiled coil</keyword>
<reference evidence="3 4" key="1">
    <citation type="submission" date="2018-06" db="EMBL/GenBank/DDBJ databases">
        <title>Complete Genomes of Monosporascus.</title>
        <authorList>
            <person name="Robinson A.J."/>
            <person name="Natvig D.O."/>
        </authorList>
    </citation>
    <scope>NUCLEOTIDE SEQUENCE [LARGE SCALE GENOMIC DNA]</scope>
    <source>
        <strain evidence="3 4">CBS 110550</strain>
    </source>
</reference>